<sequence>MSLSQKMKWVTPYTTNIRLVPTGEVVNHIKSNDVFTSRIADISGTSSTQR</sequence>
<keyword evidence="2" id="KW-1185">Reference proteome</keyword>
<evidence type="ECO:0000313" key="1">
    <source>
        <dbReference type="EMBL" id="KAH3797601.1"/>
    </source>
</evidence>
<reference evidence="1" key="1">
    <citation type="journal article" date="2019" name="bioRxiv">
        <title>The Genome of the Zebra Mussel, Dreissena polymorpha: A Resource for Invasive Species Research.</title>
        <authorList>
            <person name="McCartney M.A."/>
            <person name="Auch B."/>
            <person name="Kono T."/>
            <person name="Mallez S."/>
            <person name="Zhang Y."/>
            <person name="Obille A."/>
            <person name="Becker A."/>
            <person name="Abrahante J.E."/>
            <person name="Garbe J."/>
            <person name="Badalamenti J.P."/>
            <person name="Herman A."/>
            <person name="Mangelson H."/>
            <person name="Liachko I."/>
            <person name="Sullivan S."/>
            <person name="Sone E.D."/>
            <person name="Koren S."/>
            <person name="Silverstein K.A.T."/>
            <person name="Beckman K.B."/>
            <person name="Gohl D.M."/>
        </authorList>
    </citation>
    <scope>NUCLEOTIDE SEQUENCE</scope>
    <source>
        <strain evidence="1">Duluth1</strain>
        <tissue evidence="1">Whole animal</tissue>
    </source>
</reference>
<organism evidence="1 2">
    <name type="scientific">Dreissena polymorpha</name>
    <name type="common">Zebra mussel</name>
    <name type="synonym">Mytilus polymorpha</name>
    <dbReference type="NCBI Taxonomy" id="45954"/>
    <lineage>
        <taxon>Eukaryota</taxon>
        <taxon>Metazoa</taxon>
        <taxon>Spiralia</taxon>
        <taxon>Lophotrochozoa</taxon>
        <taxon>Mollusca</taxon>
        <taxon>Bivalvia</taxon>
        <taxon>Autobranchia</taxon>
        <taxon>Heteroconchia</taxon>
        <taxon>Euheterodonta</taxon>
        <taxon>Imparidentia</taxon>
        <taxon>Neoheterodontei</taxon>
        <taxon>Myida</taxon>
        <taxon>Dreissenoidea</taxon>
        <taxon>Dreissenidae</taxon>
        <taxon>Dreissena</taxon>
    </lineage>
</organism>
<dbReference type="AlphaFoldDB" id="A0A9D4J2Q7"/>
<evidence type="ECO:0000313" key="2">
    <source>
        <dbReference type="Proteomes" id="UP000828390"/>
    </source>
</evidence>
<comment type="caution">
    <text evidence="1">The sequence shown here is derived from an EMBL/GenBank/DDBJ whole genome shotgun (WGS) entry which is preliminary data.</text>
</comment>
<dbReference type="Proteomes" id="UP000828390">
    <property type="component" value="Unassembled WGS sequence"/>
</dbReference>
<proteinExistence type="predicted"/>
<reference evidence="1" key="2">
    <citation type="submission" date="2020-11" db="EMBL/GenBank/DDBJ databases">
        <authorList>
            <person name="McCartney M.A."/>
            <person name="Auch B."/>
            <person name="Kono T."/>
            <person name="Mallez S."/>
            <person name="Becker A."/>
            <person name="Gohl D.M."/>
            <person name="Silverstein K.A.T."/>
            <person name="Koren S."/>
            <person name="Bechman K.B."/>
            <person name="Herman A."/>
            <person name="Abrahante J.E."/>
            <person name="Garbe J."/>
        </authorList>
    </citation>
    <scope>NUCLEOTIDE SEQUENCE</scope>
    <source>
        <strain evidence="1">Duluth1</strain>
        <tissue evidence="1">Whole animal</tissue>
    </source>
</reference>
<accession>A0A9D4J2Q7</accession>
<dbReference type="EMBL" id="JAIWYP010000007">
    <property type="protein sequence ID" value="KAH3797601.1"/>
    <property type="molecule type" value="Genomic_DNA"/>
</dbReference>
<protein>
    <submittedName>
        <fullName evidence="1">Uncharacterized protein</fullName>
    </submittedName>
</protein>
<gene>
    <name evidence="1" type="ORF">DPMN_151185</name>
</gene>
<name>A0A9D4J2Q7_DREPO</name>